<protein>
    <submittedName>
        <fullName evidence="5">Ribosomal protein S11</fullName>
    </submittedName>
</protein>
<dbReference type="AlphaFoldDB" id="A0A0N7H9Z9"/>
<dbReference type="GO" id="GO:1990904">
    <property type="term" value="C:ribonucleoprotein complex"/>
    <property type="evidence" value="ECO:0007669"/>
    <property type="project" value="UniProtKB-KW"/>
</dbReference>
<dbReference type="HAMAP" id="MF_01310">
    <property type="entry name" value="Ribosomal_uS11"/>
    <property type="match status" value="1"/>
</dbReference>
<dbReference type="Pfam" id="PF00411">
    <property type="entry name" value="Ribosomal_S11"/>
    <property type="match status" value="1"/>
</dbReference>
<keyword evidence="5" id="KW-0934">Plastid</keyword>
<dbReference type="GO" id="GO:0005840">
    <property type="term" value="C:ribosome"/>
    <property type="evidence" value="ECO:0007669"/>
    <property type="project" value="UniProtKB-KW"/>
</dbReference>
<sequence length="133" mass="14513">MAKARLKLVSRRTRRRRKSLRRIPKGVIHVQAGFNNTIVTVTDVRGQVVSSSSAGNCGFRGRRKASPFAAETTAVTAISTVVMQRAEVLIKGAGLGRDAALRAISKSGIRLTFVRDITPLPHNGCRPPKKRRV</sequence>
<dbReference type="NCBIfam" id="NF003698">
    <property type="entry name" value="PRK05309.1"/>
    <property type="match status" value="1"/>
</dbReference>
<dbReference type="InterPro" id="IPR001971">
    <property type="entry name" value="Ribosomal_uS11"/>
</dbReference>
<dbReference type="Gene3D" id="3.30.420.80">
    <property type="entry name" value="Ribosomal protein S11"/>
    <property type="match status" value="1"/>
</dbReference>
<evidence type="ECO:0000256" key="1">
    <source>
        <dbReference type="ARBA" id="ARBA00006194"/>
    </source>
</evidence>
<name>A0A0N7H9Z9_BRIIN</name>
<keyword evidence="2 4" id="KW-0689">Ribosomal protein</keyword>
<comment type="similarity">
    <text evidence="1 4">Belongs to the universal ribosomal protein uS11 family.</text>
</comment>
<accession>A0A0N7H9Z9</accession>
<dbReference type="GO" id="GO:0006412">
    <property type="term" value="P:translation"/>
    <property type="evidence" value="ECO:0007669"/>
    <property type="project" value="InterPro"/>
</dbReference>
<evidence type="ECO:0000256" key="4">
    <source>
        <dbReference type="RuleBase" id="RU003629"/>
    </source>
</evidence>
<dbReference type="PANTHER" id="PTHR11759">
    <property type="entry name" value="40S RIBOSOMAL PROTEIN S14/30S RIBOSOMAL PROTEIN S11"/>
    <property type="match status" value="1"/>
</dbReference>
<dbReference type="PROSITE" id="PS00054">
    <property type="entry name" value="RIBOSOMAL_S11"/>
    <property type="match status" value="1"/>
</dbReference>
<dbReference type="GeneID" id="26381867"/>
<reference evidence="5" key="1">
    <citation type="journal article" date="2017" name="Am. J. Bot.">
        <title>The East Asian origin of the giant lobelias.</title>
        <authorList>
            <person name="Knox E.B."/>
            <person name="Li C."/>
        </authorList>
    </citation>
    <scope>NUCLEOTIDE SEQUENCE</scope>
</reference>
<dbReference type="InterPro" id="IPR036967">
    <property type="entry name" value="Ribosomal_uS11_sf"/>
</dbReference>
<evidence type="ECO:0000313" key="5">
    <source>
        <dbReference type="EMBL" id="ALI30885.1"/>
    </source>
</evidence>
<keyword evidence="3 4" id="KW-0687">Ribonucleoprotein</keyword>
<organism evidence="5">
    <name type="scientific">Brighamia insignis</name>
    <name type="common">Cabbage on a stick</name>
    <name type="synonym">Brighamia citrina</name>
    <dbReference type="NCBI Taxonomy" id="76571"/>
    <lineage>
        <taxon>Eukaryota</taxon>
        <taxon>Viridiplantae</taxon>
        <taxon>Streptophyta</taxon>
        <taxon>Embryophyta</taxon>
        <taxon>Tracheophyta</taxon>
        <taxon>Spermatophyta</taxon>
        <taxon>Magnoliopsida</taxon>
        <taxon>eudicotyledons</taxon>
        <taxon>Gunneridae</taxon>
        <taxon>Pentapetalae</taxon>
        <taxon>asterids</taxon>
        <taxon>campanulids</taxon>
        <taxon>Asterales</taxon>
        <taxon>Campanulaceae</taxon>
        <taxon>Brighamia</taxon>
    </lineage>
</organism>
<gene>
    <name evidence="5" type="primary">rps11</name>
    <name evidence="5" type="ORF">Br_inPt0776</name>
</gene>
<dbReference type="RefSeq" id="YP_009186639.1">
    <property type="nucleotide sequence ID" value="NC_028633.1"/>
</dbReference>
<proteinExistence type="inferred from homology"/>
<evidence type="ECO:0000256" key="3">
    <source>
        <dbReference type="ARBA" id="ARBA00023274"/>
    </source>
</evidence>
<dbReference type="SUPFAM" id="SSF53137">
    <property type="entry name" value="Translational machinery components"/>
    <property type="match status" value="1"/>
</dbReference>
<geneLocation type="plastid" evidence="5"/>
<evidence type="ECO:0000256" key="2">
    <source>
        <dbReference type="ARBA" id="ARBA00022980"/>
    </source>
</evidence>
<dbReference type="GO" id="GO:0003735">
    <property type="term" value="F:structural constituent of ribosome"/>
    <property type="evidence" value="ECO:0007669"/>
    <property type="project" value="InterPro"/>
</dbReference>
<dbReference type="EMBL" id="KT372780">
    <property type="protein sequence ID" value="ALI30885.1"/>
    <property type="molecule type" value="Genomic_DNA"/>
</dbReference>
<dbReference type="InterPro" id="IPR018102">
    <property type="entry name" value="Ribosomal_uS11_CS"/>
</dbReference>
<dbReference type="PIRSF" id="PIRSF002131">
    <property type="entry name" value="Ribosomal_S11"/>
    <property type="match status" value="1"/>
</dbReference>